<feature type="region of interest" description="Disordered" evidence="8">
    <location>
        <begin position="525"/>
        <end position="568"/>
    </location>
</feature>
<evidence type="ECO:0000256" key="9">
    <source>
        <dbReference type="SAM" id="Phobius"/>
    </source>
</evidence>
<dbReference type="GO" id="GO:0005351">
    <property type="term" value="F:carbohydrate:proton symporter activity"/>
    <property type="evidence" value="ECO:0007669"/>
    <property type="project" value="TreeGrafter"/>
</dbReference>
<name>A0A8H4W007_9HELO</name>
<dbReference type="InterPro" id="IPR020846">
    <property type="entry name" value="MFS_dom"/>
</dbReference>
<protein>
    <recommendedName>
        <fullName evidence="10">Major facilitator superfamily (MFS) profile domain-containing protein</fullName>
    </recommendedName>
</protein>
<dbReference type="PROSITE" id="PS00217">
    <property type="entry name" value="SUGAR_TRANSPORT_2"/>
    <property type="match status" value="1"/>
</dbReference>
<dbReference type="InterPro" id="IPR050360">
    <property type="entry name" value="MFS_Sugar_Transporters"/>
</dbReference>
<dbReference type="GO" id="GO:0015793">
    <property type="term" value="P:glycerol transmembrane transport"/>
    <property type="evidence" value="ECO:0007669"/>
    <property type="project" value="TreeGrafter"/>
</dbReference>
<dbReference type="InterPro" id="IPR005828">
    <property type="entry name" value="MFS_sugar_transport-like"/>
</dbReference>
<evidence type="ECO:0000256" key="6">
    <source>
        <dbReference type="ARBA" id="ARBA00023136"/>
    </source>
</evidence>
<evidence type="ECO:0000256" key="2">
    <source>
        <dbReference type="ARBA" id="ARBA00010992"/>
    </source>
</evidence>
<dbReference type="GO" id="GO:0016020">
    <property type="term" value="C:membrane"/>
    <property type="evidence" value="ECO:0007669"/>
    <property type="project" value="UniProtKB-SubCell"/>
</dbReference>
<comment type="similarity">
    <text evidence="2 7">Belongs to the major facilitator superfamily. Sugar transporter (TC 2.A.1.1) family.</text>
</comment>
<dbReference type="PANTHER" id="PTHR48022">
    <property type="entry name" value="PLASTIDIC GLUCOSE TRANSPORTER 4"/>
    <property type="match status" value="1"/>
</dbReference>
<keyword evidence="5 9" id="KW-1133">Transmembrane helix</keyword>
<comment type="caution">
    <text evidence="11">The sequence shown here is derived from an EMBL/GenBank/DDBJ whole genome shotgun (WGS) entry which is preliminary data.</text>
</comment>
<evidence type="ECO:0000256" key="1">
    <source>
        <dbReference type="ARBA" id="ARBA00004141"/>
    </source>
</evidence>
<evidence type="ECO:0000256" key="3">
    <source>
        <dbReference type="ARBA" id="ARBA00022448"/>
    </source>
</evidence>
<dbReference type="Proteomes" id="UP000566819">
    <property type="component" value="Unassembled WGS sequence"/>
</dbReference>
<reference evidence="11 12" key="1">
    <citation type="submission" date="2020-03" db="EMBL/GenBank/DDBJ databases">
        <title>Draft Genome Sequence of Cudoniella acicularis.</title>
        <authorList>
            <person name="Buettner E."/>
            <person name="Kellner H."/>
        </authorList>
    </citation>
    <scope>NUCLEOTIDE SEQUENCE [LARGE SCALE GENOMIC DNA]</scope>
    <source>
        <strain evidence="11 12">DSM 108380</strain>
    </source>
</reference>
<evidence type="ECO:0000256" key="8">
    <source>
        <dbReference type="SAM" id="MobiDB-lite"/>
    </source>
</evidence>
<feature type="transmembrane region" description="Helical" evidence="9">
    <location>
        <begin position="158"/>
        <end position="177"/>
    </location>
</feature>
<evidence type="ECO:0000259" key="10">
    <source>
        <dbReference type="PROSITE" id="PS50850"/>
    </source>
</evidence>
<feature type="transmembrane region" description="Helical" evidence="9">
    <location>
        <begin position="444"/>
        <end position="465"/>
    </location>
</feature>
<feature type="transmembrane region" description="Helical" evidence="9">
    <location>
        <begin position="189"/>
        <end position="211"/>
    </location>
</feature>
<dbReference type="SUPFAM" id="SSF103473">
    <property type="entry name" value="MFS general substrate transporter"/>
    <property type="match status" value="1"/>
</dbReference>
<dbReference type="PANTHER" id="PTHR48022:SF69">
    <property type="entry name" value="SUGAR TRANSPORTER"/>
    <property type="match status" value="1"/>
</dbReference>
<feature type="transmembrane region" description="Helical" evidence="9">
    <location>
        <begin position="65"/>
        <end position="86"/>
    </location>
</feature>
<feature type="transmembrane region" description="Helical" evidence="9">
    <location>
        <begin position="320"/>
        <end position="341"/>
    </location>
</feature>
<feature type="transmembrane region" description="Helical" evidence="9">
    <location>
        <begin position="98"/>
        <end position="115"/>
    </location>
</feature>
<evidence type="ECO:0000256" key="7">
    <source>
        <dbReference type="RuleBase" id="RU003346"/>
    </source>
</evidence>
<sequence length="568" mass="62223">MGKRSGSLSTVKTFAGMNGRPLGLLISTIATTGFLLFGYDQGVMSGIISADPFNAYFPDTKNNSVYQGFVTAIYEIGCLIGAIFILSFGDRTGRRKAMMLGGFIMIIGVIIQVTAVKGHRATAQFIIGRTVTGIGNGINTSTIPTYQAECSRATNRGLLICIEGGIIAFGTMIAYWIDYGASYGPDNLTWRFPIAFQIVFGLILILGTSFLPESPRWLLTKDRHEEGLNVTAALHGLETTDPEVQLQHNLILDGIKASGHQGGHTPYSALFTGGKTQHFRRMLLGSSSQFFQQLGGCNAVIYYFPILFRTSIGTTPNLALLLGGVNMIVYAIFATVSWFIIERAGRRKLFLWGTIGQCLSMVLVFACLIPNGGKNPNAKGAGVGLFTYIAFFGATWLPLPWLYPAEINPLQTRARANAVSTCSNWLFNFLIVMVTPVMLSSISWGTYLFFAVVNAFFIPIIYFFYPETKRRSLEEIDLIFAKGYLENISYVKASFDLPYLTDREVEAMAREYGFADQDEEFKVGEKGIQGRRGDGDSVAGSGSENPRRSDSEGTLQVGEEQDAGLKND</sequence>
<feature type="transmembrane region" description="Helical" evidence="9">
    <location>
        <begin position="350"/>
        <end position="373"/>
    </location>
</feature>
<proteinExistence type="inferred from homology"/>
<feature type="transmembrane region" description="Helical" evidence="9">
    <location>
        <begin position="290"/>
        <end position="308"/>
    </location>
</feature>
<dbReference type="InterPro" id="IPR036259">
    <property type="entry name" value="MFS_trans_sf"/>
</dbReference>
<keyword evidence="3 7" id="KW-0813">Transport</keyword>
<keyword evidence="12" id="KW-1185">Reference proteome</keyword>
<evidence type="ECO:0000313" key="12">
    <source>
        <dbReference type="Proteomes" id="UP000566819"/>
    </source>
</evidence>
<evidence type="ECO:0000313" key="11">
    <source>
        <dbReference type="EMBL" id="KAF4629098.1"/>
    </source>
</evidence>
<gene>
    <name evidence="11" type="ORF">G7Y89_g9050</name>
</gene>
<accession>A0A8H4W007</accession>
<dbReference type="Pfam" id="PF00083">
    <property type="entry name" value="Sugar_tr"/>
    <property type="match status" value="1"/>
</dbReference>
<organism evidence="11 12">
    <name type="scientific">Cudoniella acicularis</name>
    <dbReference type="NCBI Taxonomy" id="354080"/>
    <lineage>
        <taxon>Eukaryota</taxon>
        <taxon>Fungi</taxon>
        <taxon>Dikarya</taxon>
        <taxon>Ascomycota</taxon>
        <taxon>Pezizomycotina</taxon>
        <taxon>Leotiomycetes</taxon>
        <taxon>Helotiales</taxon>
        <taxon>Tricladiaceae</taxon>
        <taxon>Cudoniella</taxon>
    </lineage>
</organism>
<dbReference type="Gene3D" id="1.20.1250.20">
    <property type="entry name" value="MFS general substrate transporter like domains"/>
    <property type="match status" value="1"/>
</dbReference>
<feature type="domain" description="Major facilitator superfamily (MFS) profile" evidence="10">
    <location>
        <begin position="26"/>
        <end position="469"/>
    </location>
</feature>
<keyword evidence="4 9" id="KW-0812">Transmembrane</keyword>
<dbReference type="FunFam" id="1.20.1250.20:FF:000061">
    <property type="entry name" value="MFS sugar transporter"/>
    <property type="match status" value="1"/>
</dbReference>
<feature type="transmembrane region" description="Helical" evidence="9">
    <location>
        <begin position="121"/>
        <end position="138"/>
    </location>
</feature>
<dbReference type="PROSITE" id="PS50850">
    <property type="entry name" value="MFS"/>
    <property type="match status" value="1"/>
</dbReference>
<feature type="transmembrane region" description="Helical" evidence="9">
    <location>
        <begin position="385"/>
        <end position="404"/>
    </location>
</feature>
<keyword evidence="6 9" id="KW-0472">Membrane</keyword>
<comment type="subcellular location">
    <subcellularLocation>
        <location evidence="1">Membrane</location>
        <topology evidence="1">Multi-pass membrane protein</topology>
    </subcellularLocation>
</comment>
<feature type="transmembrane region" description="Helical" evidence="9">
    <location>
        <begin position="416"/>
        <end position="438"/>
    </location>
</feature>
<dbReference type="AlphaFoldDB" id="A0A8H4W007"/>
<dbReference type="PRINTS" id="PR00171">
    <property type="entry name" value="SUGRTRNSPORT"/>
</dbReference>
<evidence type="ECO:0000256" key="4">
    <source>
        <dbReference type="ARBA" id="ARBA00022692"/>
    </source>
</evidence>
<evidence type="ECO:0000256" key="5">
    <source>
        <dbReference type="ARBA" id="ARBA00022989"/>
    </source>
</evidence>
<dbReference type="NCBIfam" id="TIGR00879">
    <property type="entry name" value="SP"/>
    <property type="match status" value="1"/>
</dbReference>
<dbReference type="InterPro" id="IPR005829">
    <property type="entry name" value="Sugar_transporter_CS"/>
</dbReference>
<dbReference type="OrthoDB" id="6133115at2759"/>
<dbReference type="EMBL" id="JAAMPI010000720">
    <property type="protein sequence ID" value="KAF4629098.1"/>
    <property type="molecule type" value="Genomic_DNA"/>
</dbReference>
<dbReference type="InterPro" id="IPR003663">
    <property type="entry name" value="Sugar/inositol_transpt"/>
</dbReference>
<feature type="transmembrane region" description="Helical" evidence="9">
    <location>
        <begin position="21"/>
        <end position="39"/>
    </location>
</feature>